<dbReference type="Proteomes" id="UP000284403">
    <property type="component" value="Unassembled WGS sequence"/>
</dbReference>
<gene>
    <name evidence="2" type="ORF">Tco025E_07107</name>
</gene>
<accession>A0A3R7KS89</accession>
<feature type="region of interest" description="Disordered" evidence="1">
    <location>
        <begin position="74"/>
        <end position="100"/>
    </location>
</feature>
<keyword evidence="3" id="KW-1185">Reference proteome</keyword>
<dbReference type="EMBL" id="MKKU01000530">
    <property type="protein sequence ID" value="RNF08664.1"/>
    <property type="molecule type" value="Genomic_DNA"/>
</dbReference>
<sequence length="291" mass="30449">MYAAHHRVAPLRRGGAAAERHCATTPCDSFATTPMGTQADIHTQRSTQLRRGAASCNAAAAAGVYSLPATLRRSWLAPPPTTEPSRGSQMSMHAAPTPTTSAAPLTQLQVGDAASLQATLSQTSQHHKEAASALLALVQSMQQQEKHLAASSQSLSHIPALVDTQQAQVTALHGLTAEVRAMAAAIRDAASILQEVQSVGAPPTPRRHSVHKQPRLQKSAAASSARFGLVLGADSPSMTPCTWEVEEEAAGVADKGEAAYACQSQRPQFMLRGTAGCAAASEFVEDDVFSM</sequence>
<protein>
    <submittedName>
        <fullName evidence="2">Uncharacterized protein</fullName>
    </submittedName>
</protein>
<dbReference type="AlphaFoldDB" id="A0A3R7KS89"/>
<comment type="caution">
    <text evidence="2">The sequence shown here is derived from an EMBL/GenBank/DDBJ whole genome shotgun (WGS) entry which is preliminary data.</text>
</comment>
<name>A0A3R7KS89_9TRYP</name>
<proteinExistence type="predicted"/>
<evidence type="ECO:0000313" key="3">
    <source>
        <dbReference type="Proteomes" id="UP000284403"/>
    </source>
</evidence>
<evidence type="ECO:0000256" key="1">
    <source>
        <dbReference type="SAM" id="MobiDB-lite"/>
    </source>
</evidence>
<dbReference type="RefSeq" id="XP_029225889.1">
    <property type="nucleotide sequence ID" value="XM_029373974.1"/>
</dbReference>
<dbReference type="OrthoDB" id="248407at2759"/>
<reference evidence="2 3" key="1">
    <citation type="journal article" date="2018" name="BMC Genomics">
        <title>Genomic comparison of Trypanosoma conorhini and Trypanosoma rangeli to Trypanosoma cruzi strains of high and low virulence.</title>
        <authorList>
            <person name="Bradwell K.R."/>
            <person name="Koparde V.N."/>
            <person name="Matveyev A.V."/>
            <person name="Serrano M.G."/>
            <person name="Alves J.M."/>
            <person name="Parikh H."/>
            <person name="Huang B."/>
            <person name="Lee V."/>
            <person name="Espinosa-Alvarez O."/>
            <person name="Ortiz P.A."/>
            <person name="Costa-Martins A.G."/>
            <person name="Teixeira M.M."/>
            <person name="Buck G.A."/>
        </authorList>
    </citation>
    <scope>NUCLEOTIDE SEQUENCE [LARGE SCALE GENOMIC DNA]</scope>
    <source>
        <strain evidence="2 3">025E</strain>
    </source>
</reference>
<dbReference type="GeneID" id="40320718"/>
<organism evidence="2 3">
    <name type="scientific">Trypanosoma conorhini</name>
    <dbReference type="NCBI Taxonomy" id="83891"/>
    <lineage>
        <taxon>Eukaryota</taxon>
        <taxon>Discoba</taxon>
        <taxon>Euglenozoa</taxon>
        <taxon>Kinetoplastea</taxon>
        <taxon>Metakinetoplastina</taxon>
        <taxon>Trypanosomatida</taxon>
        <taxon>Trypanosomatidae</taxon>
        <taxon>Trypanosoma</taxon>
    </lineage>
</organism>
<evidence type="ECO:0000313" key="2">
    <source>
        <dbReference type="EMBL" id="RNF08664.1"/>
    </source>
</evidence>